<keyword evidence="2" id="KW-1185">Reference proteome</keyword>
<dbReference type="EMBL" id="CAJVPT010000318">
    <property type="protein sequence ID" value="CAG8442796.1"/>
    <property type="molecule type" value="Genomic_DNA"/>
</dbReference>
<proteinExistence type="predicted"/>
<name>A0ACA9JYG1_9GLOM</name>
<sequence length="489" mass="55869">MARSIVTSYHDDPSSNTTRLRFAIPTARTASPSTSSPKQNKIPPFVPTITNMTKPHRESNNAPITTTNNILDYLLYLSIDAKIEQAKDDLQNLTPKVTYYRKKCQGVEVIVEGLLQSHRTQATSLILPAPLKHRLYLCQLLHLVYDRSKIISPPLKSTRTIHPDSTSTTRYNPAPTSQFITPPTNRRDHKLPLNLEKYEKYFKNPLLSRCRRHRLNVCDMCNQRPDQSPHSLKSTPSTRKTAPGLIDAVPVFINSIAIAYRLAHEKLEFEKNDPILVKSTWYDLLLDLLTQSAIECYFCDSYSSIDALLEIFSYGDIDPSDYHSDNSESEDDEDPHFAANRADDYLLWQRTTVLDEFRSKKKDRMEEFLNVQGKLEQHFANLAMKYPVCNLEAEMLAYCTNVLSFVDAPALVKLHTNDELFNVSGRYGDGIDIPMSEDEFDGSYERNSDSRNVSTNEKIQENLVAENEGTKKRHSLEIDQISLNKKQKS</sequence>
<gene>
    <name evidence="1" type="ORF">ACOLOM_LOCUS342</name>
</gene>
<reference evidence="1" key="1">
    <citation type="submission" date="2021-06" db="EMBL/GenBank/DDBJ databases">
        <authorList>
            <person name="Kallberg Y."/>
            <person name="Tangrot J."/>
            <person name="Rosling A."/>
        </authorList>
    </citation>
    <scope>NUCLEOTIDE SEQUENCE</scope>
    <source>
        <strain evidence="1">CL356</strain>
    </source>
</reference>
<comment type="caution">
    <text evidence="1">The sequence shown here is derived from an EMBL/GenBank/DDBJ whole genome shotgun (WGS) entry which is preliminary data.</text>
</comment>
<evidence type="ECO:0000313" key="1">
    <source>
        <dbReference type="EMBL" id="CAG8442796.1"/>
    </source>
</evidence>
<protein>
    <submittedName>
        <fullName evidence="1">6490_t:CDS:1</fullName>
    </submittedName>
</protein>
<evidence type="ECO:0000313" key="2">
    <source>
        <dbReference type="Proteomes" id="UP000789525"/>
    </source>
</evidence>
<organism evidence="1 2">
    <name type="scientific">Acaulospora colombiana</name>
    <dbReference type="NCBI Taxonomy" id="27376"/>
    <lineage>
        <taxon>Eukaryota</taxon>
        <taxon>Fungi</taxon>
        <taxon>Fungi incertae sedis</taxon>
        <taxon>Mucoromycota</taxon>
        <taxon>Glomeromycotina</taxon>
        <taxon>Glomeromycetes</taxon>
        <taxon>Diversisporales</taxon>
        <taxon>Acaulosporaceae</taxon>
        <taxon>Acaulospora</taxon>
    </lineage>
</organism>
<dbReference type="Proteomes" id="UP000789525">
    <property type="component" value="Unassembled WGS sequence"/>
</dbReference>
<accession>A0ACA9JYG1</accession>